<dbReference type="InterPro" id="IPR058163">
    <property type="entry name" value="LysR-type_TF_proteobact-type"/>
</dbReference>
<dbReference type="EMBL" id="SOBT01000010">
    <property type="protein sequence ID" value="TDU26500.1"/>
    <property type="molecule type" value="Genomic_DNA"/>
</dbReference>
<sequence length="305" mass="33469">MRRLSMLRSIQAFEAAARHGNFGKAAEELGVTPAAVGQHVRALESWTGTKLFKRQGSGSNRLTLTERGAVALVDFKAGLDRVAMGLEGLRTNDPSRPLVVTASHSFVSCWLLPRLPSFSARHPEIELRLEVNDGLVDIEGGDADVGLRFGGGTWDGLVAQKLMEEEVFPVCSPAWAKRFEEVQLEEVFSSSVLIQDKSIPHLKIFPTWEEWLAKIGARPGPSEKRLEINSSATVIQAAVGSQGIALARRAFVESELSTGRLVRLAGNVTWALGWSYYVVHRPEDALREAVRAFVSWAEEAARRGI</sequence>
<evidence type="ECO:0000313" key="6">
    <source>
        <dbReference type="EMBL" id="TDU26500.1"/>
    </source>
</evidence>
<dbReference type="OrthoDB" id="5526340at2"/>
<dbReference type="InterPro" id="IPR000847">
    <property type="entry name" value="LysR_HTH_N"/>
</dbReference>
<reference evidence="6 7" key="1">
    <citation type="submission" date="2019-03" db="EMBL/GenBank/DDBJ databases">
        <title>Genomic Encyclopedia of Type Strains, Phase IV (KMG-IV): sequencing the most valuable type-strain genomes for metagenomic binning, comparative biology and taxonomic classification.</title>
        <authorList>
            <person name="Goeker M."/>
        </authorList>
    </citation>
    <scope>NUCLEOTIDE SEQUENCE [LARGE SCALE GENOMIC DNA]</scope>
    <source>
        <strain evidence="6 7">DSM 26377</strain>
    </source>
</reference>
<dbReference type="SUPFAM" id="SSF46785">
    <property type="entry name" value="Winged helix' DNA-binding domain"/>
    <property type="match status" value="1"/>
</dbReference>
<evidence type="ECO:0000256" key="1">
    <source>
        <dbReference type="ARBA" id="ARBA00009437"/>
    </source>
</evidence>
<gene>
    <name evidence="6" type="ORF">DFR24_3526</name>
</gene>
<evidence type="ECO:0000313" key="7">
    <source>
        <dbReference type="Proteomes" id="UP000295341"/>
    </source>
</evidence>
<dbReference type="CDD" id="cd08432">
    <property type="entry name" value="PBP2_GcdR_TrpI_HvrB_AmpR_like"/>
    <property type="match status" value="1"/>
</dbReference>
<keyword evidence="4" id="KW-0804">Transcription</keyword>
<name>A0A4S3K2C0_9GAMM</name>
<keyword evidence="2" id="KW-0805">Transcription regulation</keyword>
<dbReference type="InterPro" id="IPR036390">
    <property type="entry name" value="WH_DNA-bd_sf"/>
</dbReference>
<dbReference type="RefSeq" id="WP_133882700.1">
    <property type="nucleotide sequence ID" value="NZ_MWIN01000019.1"/>
</dbReference>
<comment type="caution">
    <text evidence="6">The sequence shown here is derived from an EMBL/GenBank/DDBJ whole genome shotgun (WGS) entry which is preliminary data.</text>
</comment>
<dbReference type="Proteomes" id="UP000295341">
    <property type="component" value="Unassembled WGS sequence"/>
</dbReference>
<dbReference type="InterPro" id="IPR036388">
    <property type="entry name" value="WH-like_DNA-bd_sf"/>
</dbReference>
<dbReference type="Pfam" id="PF03466">
    <property type="entry name" value="LysR_substrate"/>
    <property type="match status" value="1"/>
</dbReference>
<dbReference type="GO" id="GO:0006351">
    <property type="term" value="P:DNA-templated transcription"/>
    <property type="evidence" value="ECO:0007669"/>
    <property type="project" value="TreeGrafter"/>
</dbReference>
<feature type="domain" description="HTH lysR-type" evidence="5">
    <location>
        <begin position="7"/>
        <end position="65"/>
    </location>
</feature>
<protein>
    <submittedName>
        <fullName evidence="6">LysR family transcriptional regulator</fullName>
    </submittedName>
</protein>
<dbReference type="PANTHER" id="PTHR30537:SF79">
    <property type="entry name" value="TRANSCRIPTIONAL REGULATOR-RELATED"/>
    <property type="match status" value="1"/>
</dbReference>
<accession>A0A4S3K2C0</accession>
<dbReference type="Gene3D" id="1.10.10.10">
    <property type="entry name" value="Winged helix-like DNA-binding domain superfamily/Winged helix DNA-binding domain"/>
    <property type="match status" value="1"/>
</dbReference>
<evidence type="ECO:0000256" key="3">
    <source>
        <dbReference type="ARBA" id="ARBA00023125"/>
    </source>
</evidence>
<dbReference type="PANTHER" id="PTHR30537">
    <property type="entry name" value="HTH-TYPE TRANSCRIPTIONAL REGULATOR"/>
    <property type="match status" value="1"/>
</dbReference>
<proteinExistence type="inferred from homology"/>
<dbReference type="SUPFAM" id="SSF53850">
    <property type="entry name" value="Periplasmic binding protein-like II"/>
    <property type="match status" value="1"/>
</dbReference>
<keyword evidence="3" id="KW-0238">DNA-binding</keyword>
<keyword evidence="7" id="KW-1185">Reference proteome</keyword>
<evidence type="ECO:0000256" key="4">
    <source>
        <dbReference type="ARBA" id="ARBA00023163"/>
    </source>
</evidence>
<evidence type="ECO:0000259" key="5">
    <source>
        <dbReference type="PROSITE" id="PS50931"/>
    </source>
</evidence>
<dbReference type="InterPro" id="IPR005119">
    <property type="entry name" value="LysR_subst-bd"/>
</dbReference>
<comment type="similarity">
    <text evidence="1">Belongs to the LysR transcriptional regulatory family.</text>
</comment>
<dbReference type="Gene3D" id="3.40.190.10">
    <property type="entry name" value="Periplasmic binding protein-like II"/>
    <property type="match status" value="2"/>
</dbReference>
<dbReference type="Pfam" id="PF00126">
    <property type="entry name" value="HTH_1"/>
    <property type="match status" value="1"/>
</dbReference>
<dbReference type="PROSITE" id="PS50931">
    <property type="entry name" value="HTH_LYSR"/>
    <property type="match status" value="1"/>
</dbReference>
<evidence type="ECO:0000256" key="2">
    <source>
        <dbReference type="ARBA" id="ARBA00023015"/>
    </source>
</evidence>
<dbReference type="GO" id="GO:0003700">
    <property type="term" value="F:DNA-binding transcription factor activity"/>
    <property type="evidence" value="ECO:0007669"/>
    <property type="project" value="InterPro"/>
</dbReference>
<dbReference type="GO" id="GO:0043565">
    <property type="term" value="F:sequence-specific DNA binding"/>
    <property type="evidence" value="ECO:0007669"/>
    <property type="project" value="TreeGrafter"/>
</dbReference>
<dbReference type="AlphaFoldDB" id="A0A4S3K2C0"/>
<organism evidence="6 7">
    <name type="scientific">Panacagrimonas perspica</name>
    <dbReference type="NCBI Taxonomy" id="381431"/>
    <lineage>
        <taxon>Bacteria</taxon>
        <taxon>Pseudomonadati</taxon>
        <taxon>Pseudomonadota</taxon>
        <taxon>Gammaproteobacteria</taxon>
        <taxon>Nevskiales</taxon>
        <taxon>Nevskiaceae</taxon>
        <taxon>Panacagrimonas</taxon>
    </lineage>
</organism>